<dbReference type="RefSeq" id="XP_015664448.1">
    <property type="nucleotide sequence ID" value="XM_015796440.1"/>
</dbReference>
<dbReference type="VEuPathDB" id="TriTrypDB:LpyrH10_01_2920"/>
<reference evidence="3 4" key="1">
    <citation type="submission" date="2015-07" db="EMBL/GenBank/DDBJ databases">
        <title>High-quality genome of monoxenous trypanosomatid Leptomonas pyrrhocoris.</title>
        <authorList>
            <person name="Flegontov P."/>
            <person name="Butenko A."/>
            <person name="Firsov S."/>
            <person name="Vlcek C."/>
            <person name="Logacheva M.D."/>
            <person name="Field M."/>
            <person name="Filatov D."/>
            <person name="Flegontova O."/>
            <person name="Gerasimov E."/>
            <person name="Jackson A.P."/>
            <person name="Kelly S."/>
            <person name="Opperdoes F."/>
            <person name="O'Reilly A."/>
            <person name="Votypka J."/>
            <person name="Yurchenko V."/>
            <person name="Lukes J."/>
        </authorList>
    </citation>
    <scope>NUCLEOTIDE SEQUENCE [LARGE SCALE GENOMIC DNA]</scope>
    <source>
        <strain evidence="3">H10</strain>
    </source>
</reference>
<dbReference type="RefSeq" id="XP_015664446.1">
    <property type="nucleotide sequence ID" value="XM_015796438.1"/>
</dbReference>
<dbReference type="PROSITE" id="PS50206">
    <property type="entry name" value="RHODANESE_3"/>
    <property type="match status" value="1"/>
</dbReference>
<comment type="caution">
    <text evidence="3">The sequence shown here is derived from an EMBL/GenBank/DDBJ whole genome shotgun (WGS) entry which is preliminary data.</text>
</comment>
<feature type="region of interest" description="Disordered" evidence="1">
    <location>
        <begin position="91"/>
        <end position="110"/>
    </location>
</feature>
<dbReference type="EMBL" id="LGTL01000001">
    <property type="protein sequence ID" value="KPA86007.1"/>
    <property type="molecule type" value="Genomic_DNA"/>
</dbReference>
<dbReference type="Gene3D" id="3.40.250.10">
    <property type="entry name" value="Rhodanese-like domain"/>
    <property type="match status" value="1"/>
</dbReference>
<dbReference type="AlphaFoldDB" id="A0A0N0E042"/>
<dbReference type="Proteomes" id="UP000037923">
    <property type="component" value="Unassembled WGS sequence"/>
</dbReference>
<dbReference type="PANTHER" id="PTHR44086:SF5">
    <property type="entry name" value="RHODANESE DOMAIN-CONTAINING PROTEIN"/>
    <property type="match status" value="1"/>
</dbReference>
<dbReference type="SUPFAM" id="SSF52821">
    <property type="entry name" value="Rhodanese/Cell cycle control phosphatase"/>
    <property type="match status" value="1"/>
</dbReference>
<feature type="compositionally biased region" description="Basic and acidic residues" evidence="1">
    <location>
        <begin position="161"/>
        <end position="177"/>
    </location>
</feature>
<dbReference type="OrthoDB" id="566238at2759"/>
<feature type="compositionally biased region" description="Polar residues" evidence="1">
    <location>
        <begin position="95"/>
        <end position="107"/>
    </location>
</feature>
<protein>
    <recommendedName>
        <fullName evidence="2">Rhodanese domain-containing protein</fullName>
    </recommendedName>
</protein>
<dbReference type="EMBL" id="LGTL01000001">
    <property type="protein sequence ID" value="KPA86005.1"/>
    <property type="molecule type" value="Genomic_DNA"/>
</dbReference>
<dbReference type="EMBL" id="LGTL01000001">
    <property type="protein sequence ID" value="KPA86006.1"/>
    <property type="molecule type" value="Genomic_DNA"/>
</dbReference>
<evidence type="ECO:0000256" key="1">
    <source>
        <dbReference type="SAM" id="MobiDB-lite"/>
    </source>
</evidence>
<dbReference type="InterPro" id="IPR036873">
    <property type="entry name" value="Rhodanese-like_dom_sf"/>
</dbReference>
<evidence type="ECO:0000259" key="2">
    <source>
        <dbReference type="PROSITE" id="PS50206"/>
    </source>
</evidence>
<feature type="region of interest" description="Disordered" evidence="1">
    <location>
        <begin position="138"/>
        <end position="178"/>
    </location>
</feature>
<proteinExistence type="predicted"/>
<dbReference type="EMBL" id="LGTL01000001">
    <property type="protein sequence ID" value="KPA86008.1"/>
    <property type="molecule type" value="Genomic_DNA"/>
</dbReference>
<dbReference type="GeneID" id="26900590"/>
<feature type="domain" description="Rhodanese" evidence="2">
    <location>
        <begin position="298"/>
        <end position="400"/>
    </location>
</feature>
<dbReference type="PANTHER" id="PTHR44086">
    <property type="entry name" value="THIOSULFATE SULFURTRANSFERASE RDL2, MITOCHONDRIAL-RELATED"/>
    <property type="match status" value="1"/>
</dbReference>
<dbReference type="RefSeq" id="XP_015664444.1">
    <property type="nucleotide sequence ID" value="XM_015796436.1"/>
</dbReference>
<dbReference type="Pfam" id="PF00581">
    <property type="entry name" value="Rhodanese"/>
    <property type="match status" value="1"/>
</dbReference>
<feature type="compositionally biased region" description="Low complexity" evidence="1">
    <location>
        <begin position="142"/>
        <end position="157"/>
    </location>
</feature>
<dbReference type="InterPro" id="IPR001763">
    <property type="entry name" value="Rhodanese-like_dom"/>
</dbReference>
<dbReference type="RefSeq" id="XP_015664447.1">
    <property type="nucleotide sequence ID" value="XM_015796439.1"/>
</dbReference>
<dbReference type="GO" id="GO:0005739">
    <property type="term" value="C:mitochondrion"/>
    <property type="evidence" value="ECO:0007669"/>
    <property type="project" value="TreeGrafter"/>
</dbReference>
<name>A0A0N0E042_LEPPY</name>
<accession>A0A0N0E042</accession>
<dbReference type="GO" id="GO:0004792">
    <property type="term" value="F:thiosulfate-cyanide sulfurtransferase activity"/>
    <property type="evidence" value="ECO:0007669"/>
    <property type="project" value="TreeGrafter"/>
</dbReference>
<gene>
    <name evidence="3" type="ORF">ABB37_00292</name>
</gene>
<feature type="region of interest" description="Disordered" evidence="1">
    <location>
        <begin position="564"/>
        <end position="583"/>
    </location>
</feature>
<dbReference type="SMART" id="SM00450">
    <property type="entry name" value="RHOD"/>
    <property type="match status" value="1"/>
</dbReference>
<evidence type="ECO:0000313" key="4">
    <source>
        <dbReference type="Proteomes" id="UP000037923"/>
    </source>
</evidence>
<dbReference type="RefSeq" id="XP_015664445.1">
    <property type="nucleotide sequence ID" value="XM_015796437.1"/>
</dbReference>
<organism evidence="3 4">
    <name type="scientific">Leptomonas pyrrhocoris</name>
    <name type="common">Firebug parasite</name>
    <dbReference type="NCBI Taxonomy" id="157538"/>
    <lineage>
        <taxon>Eukaryota</taxon>
        <taxon>Discoba</taxon>
        <taxon>Euglenozoa</taxon>
        <taxon>Kinetoplastea</taxon>
        <taxon>Metakinetoplastina</taxon>
        <taxon>Trypanosomatida</taxon>
        <taxon>Trypanosomatidae</taxon>
        <taxon>Leishmaniinae</taxon>
        <taxon>Leptomonas</taxon>
    </lineage>
</organism>
<evidence type="ECO:0000313" key="3">
    <source>
        <dbReference type="EMBL" id="KPA86005.1"/>
    </source>
</evidence>
<dbReference type="OMA" id="PMQEARQ"/>
<sequence length="583" mass="63193">MLRTGVATSASSTVAIYQTTCRQLHGCRSGLQDAPARRFRAPQPSTSTLTLALTLHAKSQHWRSRWRTAAKHTDILIGSSLTHLQCHQRAAATSRLGSSPDDSQVCKSETDRATDLAAAEDEVRHLRQDVSAIDAKLDDGDSTAASGGAGLLSSSLSVRPDSSDKDSHSGEEQRLWEEPTLTDLDRSIPQVDSEFIASLIRSRNLRRGDFLTRKAVLKQHVDQLTKKAAPSISDAPRLPLVGGLSIGWLTNLQNSLGGSDDGGVVATSADAPVVVSSEVLDKLSVEEKDLLFATRPEYDDGFVLIDCRTVNEVTSWGIIEGAKVLPAHELFEAFHATPEEFLQDYGFAKPRPDDIIICYCQYGPRSLMAAQILSWMGYLKVLHYREGYYEWGKQYNLLLRRWMEHDKESGNELRRLATFRAGLELQREIAPEFNALPMQEARKYLRDTTRSPGTLLVGEGLRTEAYAMVAKLTEGLAPPAMPGVVDGVDAAAGSLVGADGDSGTVSGLASTNTQTRRIGEGQLAQFLEQATGISPQAEMQRPASSITLGEAQTTVIDSLASGAELGASPDAVVSPLQKRSRPN</sequence>
<keyword evidence="4" id="KW-1185">Reference proteome</keyword>
<dbReference type="EMBL" id="LGTL01000001">
    <property type="protein sequence ID" value="KPA86009.1"/>
    <property type="molecule type" value="Genomic_DNA"/>
</dbReference>